<dbReference type="Pfam" id="PF13673">
    <property type="entry name" value="Acetyltransf_10"/>
    <property type="match status" value="1"/>
</dbReference>
<proteinExistence type="predicted"/>
<sequence length="162" mass="18723">MAEDKNIEIKVTIRPYQEQDAEHLWSLLFNTIRSVNIRDYSQEQVEAWAPKPHNAKAWRDRVNQTQPYIAELNGVIVGFADLQSDGLIDHFFCHHRYQRQGVGSALMAHIFIKAQELGLQKLYSEVSITARSFFEQYGFKVVTAQKVALRGIVLDNFLMQKV</sequence>
<dbReference type="InterPro" id="IPR016181">
    <property type="entry name" value="Acyl_CoA_acyltransferase"/>
</dbReference>
<dbReference type="OrthoDB" id="5355033at2"/>
<dbReference type="GO" id="GO:0016747">
    <property type="term" value="F:acyltransferase activity, transferring groups other than amino-acyl groups"/>
    <property type="evidence" value="ECO:0007669"/>
    <property type="project" value="InterPro"/>
</dbReference>
<accession>A0A2T3QJZ1</accession>
<dbReference type="Proteomes" id="UP000251647">
    <property type="component" value="Unassembled WGS sequence"/>
</dbReference>
<evidence type="ECO:0000313" key="1">
    <source>
        <dbReference type="EMBL" id="SPY44828.1"/>
    </source>
</evidence>
<dbReference type="PANTHER" id="PTHR43451:SF1">
    <property type="entry name" value="ACETYLTRANSFERASE"/>
    <property type="match status" value="1"/>
</dbReference>
<dbReference type="Gene3D" id="3.40.630.30">
    <property type="match status" value="1"/>
</dbReference>
<keyword evidence="1" id="KW-0808">Transferase</keyword>
<protein>
    <submittedName>
        <fullName evidence="1">Putative acyltransferase</fullName>
    </submittedName>
</protein>
<gene>
    <name evidence="1" type="ORF">NCTC11647_03779</name>
</gene>
<dbReference type="EMBL" id="UATL01000005">
    <property type="protein sequence ID" value="SPY44828.1"/>
    <property type="molecule type" value="Genomic_DNA"/>
</dbReference>
<dbReference type="PROSITE" id="PS51186">
    <property type="entry name" value="GNAT"/>
    <property type="match status" value="1"/>
</dbReference>
<dbReference type="RefSeq" id="WP_036765633.1">
    <property type="nucleotide sequence ID" value="NZ_PYOG01000010.1"/>
</dbReference>
<dbReference type="AlphaFoldDB" id="A0A2T3QJZ1"/>
<organism evidence="1 2">
    <name type="scientific">Photobacterium damselae</name>
    <dbReference type="NCBI Taxonomy" id="38293"/>
    <lineage>
        <taxon>Bacteria</taxon>
        <taxon>Pseudomonadati</taxon>
        <taxon>Pseudomonadota</taxon>
        <taxon>Gammaproteobacteria</taxon>
        <taxon>Vibrionales</taxon>
        <taxon>Vibrionaceae</taxon>
        <taxon>Photobacterium</taxon>
    </lineage>
</organism>
<dbReference type="InterPro" id="IPR000182">
    <property type="entry name" value="GNAT_dom"/>
</dbReference>
<reference evidence="1 2" key="1">
    <citation type="submission" date="2018-06" db="EMBL/GenBank/DDBJ databases">
        <authorList>
            <consortium name="Pathogen Informatics"/>
            <person name="Doyle S."/>
        </authorList>
    </citation>
    <scope>NUCLEOTIDE SEQUENCE [LARGE SCALE GENOMIC DNA]</scope>
    <source>
        <strain evidence="1 2">NCTC11647</strain>
    </source>
</reference>
<dbReference type="InterPro" id="IPR052564">
    <property type="entry name" value="N-acetyltrans/Recomb-assoc"/>
</dbReference>
<dbReference type="PANTHER" id="PTHR43451">
    <property type="entry name" value="ACETYLTRANSFERASE (GNAT) FAMILY PROTEIN"/>
    <property type="match status" value="1"/>
</dbReference>
<evidence type="ECO:0000313" key="2">
    <source>
        <dbReference type="Proteomes" id="UP000251647"/>
    </source>
</evidence>
<keyword evidence="1" id="KW-0012">Acyltransferase</keyword>
<dbReference type="CDD" id="cd04301">
    <property type="entry name" value="NAT_SF"/>
    <property type="match status" value="1"/>
</dbReference>
<dbReference type="SUPFAM" id="SSF55729">
    <property type="entry name" value="Acyl-CoA N-acyltransferases (Nat)"/>
    <property type="match status" value="1"/>
</dbReference>
<name>A0A2T3QJZ1_PHODM</name>